<evidence type="ECO:0000259" key="1">
    <source>
        <dbReference type="Pfam" id="PF08223"/>
    </source>
</evidence>
<proteinExistence type="predicted"/>
<protein>
    <submittedName>
        <fullName evidence="2">PaaX family transcriptional regulator C-terminal domain-containing protein</fullName>
    </submittedName>
</protein>
<dbReference type="InterPro" id="IPR036388">
    <property type="entry name" value="WH-like_DNA-bd_sf"/>
</dbReference>
<organism evidence="2 3">
    <name type="scientific">Comamonas guangdongensis</name>
    <dbReference type="NCBI Taxonomy" id="510515"/>
    <lineage>
        <taxon>Bacteria</taxon>
        <taxon>Pseudomonadati</taxon>
        <taxon>Pseudomonadota</taxon>
        <taxon>Betaproteobacteria</taxon>
        <taxon>Burkholderiales</taxon>
        <taxon>Comamonadaceae</taxon>
        <taxon>Comamonas</taxon>
    </lineage>
</organism>
<dbReference type="RefSeq" id="WP_369336823.1">
    <property type="nucleotide sequence ID" value="NZ_JBFYGN010000002.1"/>
</dbReference>
<sequence>MLPPPPDTQAAPGARELLLKLLASRKEQALSASEAIRAGALFDIAPNNVRVALNRLLGSELAETTGRGSYRLGSKGLALGHEISAWRHSTERLTAWSGHWIAVLGDVHGRSDRKALRSRDRALSLLGFRELDPGLYIRPDNFSGSAAGVRERLKDLGLAQDIPVFLAQAFDAVREARARTLWDRRLLELAYGQTRRQLEQSLTRLPAMPLEAAAREAWLLGDRAIRQLVFDPLLPEPLVDGGSRQAFIEVLRRYDAAGVRLWEDYLQTAAESHDT</sequence>
<evidence type="ECO:0000313" key="3">
    <source>
        <dbReference type="Proteomes" id="UP001561046"/>
    </source>
</evidence>
<dbReference type="Proteomes" id="UP001561046">
    <property type="component" value="Unassembled WGS sequence"/>
</dbReference>
<gene>
    <name evidence="2" type="ORF">AB6724_01980</name>
</gene>
<comment type="caution">
    <text evidence="2">The sequence shown here is derived from an EMBL/GenBank/DDBJ whole genome shotgun (WGS) entry which is preliminary data.</text>
</comment>
<dbReference type="InterPro" id="IPR013225">
    <property type="entry name" value="PaaX_C"/>
</dbReference>
<dbReference type="PANTHER" id="PTHR30319:SF1">
    <property type="entry name" value="TRANSCRIPTIONAL REPRESSOR PAAX"/>
    <property type="match status" value="1"/>
</dbReference>
<dbReference type="Pfam" id="PF08223">
    <property type="entry name" value="PaaX_C"/>
    <property type="match status" value="1"/>
</dbReference>
<dbReference type="EMBL" id="JBFYGN010000002">
    <property type="protein sequence ID" value="MEX8191602.1"/>
    <property type="molecule type" value="Genomic_DNA"/>
</dbReference>
<feature type="domain" description="Transcriptional repressor PaaX-like C-terminal" evidence="1">
    <location>
        <begin position="182"/>
        <end position="263"/>
    </location>
</feature>
<name>A0ABV3ZPR4_9BURK</name>
<dbReference type="Gene3D" id="3.30.70.2650">
    <property type="match status" value="1"/>
</dbReference>
<accession>A0ABV3ZPR4</accession>
<keyword evidence="3" id="KW-1185">Reference proteome</keyword>
<dbReference type="PANTHER" id="PTHR30319">
    <property type="entry name" value="PHENYLACETIC ACID REGULATOR-RELATED TRANSCRIPTIONAL REPRESSOR"/>
    <property type="match status" value="1"/>
</dbReference>
<reference evidence="2 3" key="1">
    <citation type="journal article" date="2013" name="Int. J. Syst. Evol. Microbiol.">
        <title>Comamonas guangdongensis sp. nov., isolated from subterranean forest sediment, and emended description of the genus Comamonas.</title>
        <authorList>
            <person name="Zhang J."/>
            <person name="Wang Y."/>
            <person name="Zhou S."/>
            <person name="Wu C."/>
            <person name="He J."/>
            <person name="Li F."/>
        </authorList>
    </citation>
    <scope>NUCLEOTIDE SEQUENCE [LARGE SCALE GENOMIC DNA]</scope>
    <source>
        <strain evidence="2 3">CCTCC AB2011133</strain>
    </source>
</reference>
<evidence type="ECO:0000313" key="2">
    <source>
        <dbReference type="EMBL" id="MEX8191602.1"/>
    </source>
</evidence>
<dbReference type="Gene3D" id="1.10.10.10">
    <property type="entry name" value="Winged helix-like DNA-binding domain superfamily/Winged helix DNA-binding domain"/>
    <property type="match status" value="1"/>
</dbReference>